<dbReference type="EMBL" id="GU474922">
    <property type="protein sequence ID" value="ADI19474.1"/>
    <property type="molecule type" value="Genomic_DNA"/>
</dbReference>
<evidence type="ECO:0000313" key="2">
    <source>
        <dbReference type="EMBL" id="ADI19474.1"/>
    </source>
</evidence>
<proteinExistence type="predicted"/>
<feature type="region of interest" description="Disordered" evidence="1">
    <location>
        <begin position="1"/>
        <end position="44"/>
    </location>
</feature>
<protein>
    <submittedName>
        <fullName evidence="2">Uncharacterized protein</fullName>
    </submittedName>
</protein>
<accession>E0XYI3</accession>
<organism evidence="2">
    <name type="scientific">uncultured Sphingomonadales bacterium HF0500_24B12</name>
    <dbReference type="NCBI Taxonomy" id="710993"/>
    <lineage>
        <taxon>Bacteria</taxon>
        <taxon>Pseudomonadati</taxon>
        <taxon>Pseudomonadota</taxon>
        <taxon>Alphaproteobacteria</taxon>
        <taxon>Sphingomonadales</taxon>
        <taxon>environmental samples</taxon>
    </lineage>
</organism>
<dbReference type="AlphaFoldDB" id="E0XYI3"/>
<feature type="compositionally biased region" description="Polar residues" evidence="1">
    <location>
        <begin position="1"/>
        <end position="17"/>
    </location>
</feature>
<evidence type="ECO:0000256" key="1">
    <source>
        <dbReference type="SAM" id="MobiDB-lite"/>
    </source>
</evidence>
<reference evidence="2" key="1">
    <citation type="journal article" date="2011" name="Environ. Microbiol.">
        <title>Time-series analyses of Monterey Bay coastal microbial picoplankton using a 'genome proxy' microarray.</title>
        <authorList>
            <person name="Rich V.I."/>
            <person name="Pham V.D."/>
            <person name="Eppley J."/>
            <person name="Shi Y."/>
            <person name="DeLong E.F."/>
        </authorList>
    </citation>
    <scope>NUCLEOTIDE SEQUENCE</scope>
</reference>
<name>E0XYI3_9SPHN</name>
<sequence>MPFAASTFQPSSRQSAGQPWAHADPAGPFSRSRTQKSPAEDSEAGNFSIRWWLRGLDLNQRPSGYEPDELPDCSTPRHRAVSLDRKWPIETKKPPLGHVRQRLFETVNGLDRQPPAVMPRGDLLSQCLGTSTIGAAWFHGRVRDGIGWVTGARTTKQ</sequence>